<protein>
    <submittedName>
        <fullName evidence="2">Uncharacterized protein</fullName>
    </submittedName>
</protein>
<name>A0AA40K0U3_9PEZI</name>
<evidence type="ECO:0000256" key="1">
    <source>
        <dbReference type="SAM" id="MobiDB-lite"/>
    </source>
</evidence>
<accession>A0AA40K0U3</accession>
<reference evidence="2" key="1">
    <citation type="submission" date="2023-06" db="EMBL/GenBank/DDBJ databases">
        <title>Genome-scale phylogeny and comparative genomics of the fungal order Sordariales.</title>
        <authorList>
            <consortium name="Lawrence Berkeley National Laboratory"/>
            <person name="Hensen N."/>
            <person name="Bonometti L."/>
            <person name="Westerberg I."/>
            <person name="Brannstrom I.O."/>
            <person name="Guillou S."/>
            <person name="Cros-Aarteil S."/>
            <person name="Calhoun S."/>
            <person name="Haridas S."/>
            <person name="Kuo A."/>
            <person name="Mondo S."/>
            <person name="Pangilinan J."/>
            <person name="Riley R."/>
            <person name="Labutti K."/>
            <person name="Andreopoulos B."/>
            <person name="Lipzen A."/>
            <person name="Chen C."/>
            <person name="Yanf M."/>
            <person name="Daum C."/>
            <person name="Ng V."/>
            <person name="Clum A."/>
            <person name="Steindorff A."/>
            <person name="Ohm R."/>
            <person name="Martin F."/>
            <person name="Silar P."/>
            <person name="Natvig D."/>
            <person name="Lalanne C."/>
            <person name="Gautier V."/>
            <person name="Ament-Velasquez S.L."/>
            <person name="Kruys A."/>
            <person name="Hutchinson M.I."/>
            <person name="Powell A.J."/>
            <person name="Barry K."/>
            <person name="Miller A.N."/>
            <person name="Grigoriev I.V."/>
            <person name="Debuchy R."/>
            <person name="Gladieux P."/>
            <person name="Thoren M.H."/>
            <person name="Johannesson H."/>
        </authorList>
    </citation>
    <scope>NUCLEOTIDE SEQUENCE</scope>
    <source>
        <strain evidence="2">CBS 540.89</strain>
    </source>
</reference>
<gene>
    <name evidence="2" type="ORF">B0T21DRAFT_408597</name>
</gene>
<feature type="region of interest" description="Disordered" evidence="1">
    <location>
        <begin position="103"/>
        <end position="146"/>
    </location>
</feature>
<dbReference type="AlphaFoldDB" id="A0AA40K0U3"/>
<sequence>MVAPAPTHLNPPTSSCRTSSSLLLSLSSHIITNNTCIVVDEAYQKVGFDFRQIVLIAHLDFDTLNLPHLFRQQHTNMSRYSEPSVGESGYPTITAATDNIPPVFEEDATPASPSNNSQVSDQGPPKPSQIDVSNMSPAKAATVKQAAQKARQAQAISNEASTAMPNEVLAAIPNDIAPIIPEISTANSDEPAPAIPQPALPAIAEDIFLSLPFEEVEPEEWRLFTHSTN</sequence>
<dbReference type="EMBL" id="JAUKTV010000003">
    <property type="protein sequence ID" value="KAK0741735.1"/>
    <property type="molecule type" value="Genomic_DNA"/>
</dbReference>
<dbReference type="Proteomes" id="UP001172159">
    <property type="component" value="Unassembled WGS sequence"/>
</dbReference>
<keyword evidence="3" id="KW-1185">Reference proteome</keyword>
<evidence type="ECO:0000313" key="2">
    <source>
        <dbReference type="EMBL" id="KAK0741735.1"/>
    </source>
</evidence>
<comment type="caution">
    <text evidence="2">The sequence shown here is derived from an EMBL/GenBank/DDBJ whole genome shotgun (WGS) entry which is preliminary data.</text>
</comment>
<feature type="compositionally biased region" description="Polar residues" evidence="1">
    <location>
        <begin position="111"/>
        <end position="121"/>
    </location>
</feature>
<organism evidence="2 3">
    <name type="scientific">Apiosordaria backusii</name>
    <dbReference type="NCBI Taxonomy" id="314023"/>
    <lineage>
        <taxon>Eukaryota</taxon>
        <taxon>Fungi</taxon>
        <taxon>Dikarya</taxon>
        <taxon>Ascomycota</taxon>
        <taxon>Pezizomycotina</taxon>
        <taxon>Sordariomycetes</taxon>
        <taxon>Sordariomycetidae</taxon>
        <taxon>Sordariales</taxon>
        <taxon>Lasiosphaeriaceae</taxon>
        <taxon>Apiosordaria</taxon>
    </lineage>
</organism>
<evidence type="ECO:0000313" key="3">
    <source>
        <dbReference type="Proteomes" id="UP001172159"/>
    </source>
</evidence>
<proteinExistence type="predicted"/>